<keyword evidence="2 4" id="KW-0813">Transport</keyword>
<dbReference type="GO" id="GO:0043190">
    <property type="term" value="C:ATP-binding cassette (ABC) transporter complex"/>
    <property type="evidence" value="ECO:0007669"/>
    <property type="project" value="InterPro"/>
</dbReference>
<dbReference type="PANTHER" id="PTHR42996:SF1">
    <property type="entry name" value="PHOSPHATE-BINDING PROTEIN PSTS"/>
    <property type="match status" value="1"/>
</dbReference>
<keyword evidence="6" id="KW-0732">Signal</keyword>
<evidence type="ECO:0000259" key="7">
    <source>
        <dbReference type="Pfam" id="PF12849"/>
    </source>
</evidence>
<dbReference type="Proteomes" id="UP000481339">
    <property type="component" value="Unassembled WGS sequence"/>
</dbReference>
<dbReference type="OrthoDB" id="9801510at2"/>
<dbReference type="InterPro" id="IPR005673">
    <property type="entry name" value="ABC_phos-bd_PstS"/>
</dbReference>
<feature type="binding site" evidence="5">
    <location>
        <position position="77"/>
    </location>
    <ligand>
        <name>phosphate</name>
        <dbReference type="ChEBI" id="CHEBI:43474"/>
    </ligand>
</feature>
<keyword evidence="9" id="KW-1185">Reference proteome</keyword>
<organism evidence="8 9">
    <name type="scientific">Pseudoclavibacter caeni</name>
    <dbReference type="NCBI Taxonomy" id="908846"/>
    <lineage>
        <taxon>Bacteria</taxon>
        <taxon>Bacillati</taxon>
        <taxon>Actinomycetota</taxon>
        <taxon>Actinomycetes</taxon>
        <taxon>Micrococcales</taxon>
        <taxon>Microbacteriaceae</taxon>
        <taxon>Pseudoclavibacter</taxon>
    </lineage>
</organism>
<dbReference type="RefSeq" id="WP_158035221.1">
    <property type="nucleotide sequence ID" value="NZ_BAAAZV010000007.1"/>
</dbReference>
<dbReference type="Gene3D" id="3.40.190.10">
    <property type="entry name" value="Periplasmic binding protein-like II"/>
    <property type="match status" value="2"/>
</dbReference>
<evidence type="ECO:0000256" key="5">
    <source>
        <dbReference type="PIRSR" id="PIRSR002756-1"/>
    </source>
</evidence>
<evidence type="ECO:0000256" key="1">
    <source>
        <dbReference type="ARBA" id="ARBA00008725"/>
    </source>
</evidence>
<keyword evidence="3 4" id="KW-0592">Phosphate transport</keyword>
<evidence type="ECO:0000313" key="8">
    <source>
        <dbReference type="EMBL" id="KAB1633442.1"/>
    </source>
</evidence>
<feature type="binding site" evidence="5">
    <location>
        <position position="95"/>
    </location>
    <ligand>
        <name>phosphate</name>
        <dbReference type="ChEBI" id="CHEBI:43474"/>
    </ligand>
</feature>
<feature type="domain" description="PBP" evidence="7">
    <location>
        <begin position="34"/>
        <end position="337"/>
    </location>
</feature>
<reference evidence="8 9" key="1">
    <citation type="submission" date="2019-09" db="EMBL/GenBank/DDBJ databases">
        <title>Phylogeny of genus Pseudoclavibacter and closely related genus.</title>
        <authorList>
            <person name="Li Y."/>
        </authorList>
    </citation>
    <scope>NUCLEOTIDE SEQUENCE [LARGE SCALE GENOMIC DNA]</scope>
    <source>
        <strain evidence="8 9">JCM 16921</strain>
    </source>
</reference>
<evidence type="ECO:0000256" key="6">
    <source>
        <dbReference type="SAM" id="SignalP"/>
    </source>
</evidence>
<feature type="binding site" evidence="5">
    <location>
        <begin position="46"/>
        <end position="48"/>
    </location>
    <ligand>
        <name>phosphate</name>
        <dbReference type="ChEBI" id="CHEBI:43474"/>
    </ligand>
</feature>
<dbReference type="EMBL" id="WBKA01000001">
    <property type="protein sequence ID" value="KAB1633442.1"/>
    <property type="molecule type" value="Genomic_DNA"/>
</dbReference>
<sequence length="368" mass="37529">MKKTRLIQAASLLGIAAIALSACSSAGSDSDSSTSSLSGTITAGGSSAQANAQAAWTSAFTATNSGVTINYDKSQGSGGGVTNFTNGSYDFAGSDAALTDEQYTAAKAACGDGGDPINLPVYLDGVSIIYKLDGVDDLKLDGETIAKIFAKQITQWDDPAIKALNPDATLPSKAITTVNRSDGSGTTANFTNYLSQVAPSVWTYKPGTKWPTEISTENASAQQGGSGVVNTVKAGDGTIGYADHSAIGDLSSASISVDGGSVAFSQDAVTKAFGTGAELTPRSGVANDMTVKIDYTKLTSQDTYPIPLLSYAITCSVFKDSAKAELTKGYLSFITGSEGQQAAAANAKSSPLPDEYQSKLADAISAIK</sequence>
<accession>A0A7C8BV29</accession>
<dbReference type="PROSITE" id="PS51257">
    <property type="entry name" value="PROKAR_LIPOPROTEIN"/>
    <property type="match status" value="1"/>
</dbReference>
<dbReference type="PANTHER" id="PTHR42996">
    <property type="entry name" value="PHOSPHATE-BINDING PROTEIN PSTS"/>
    <property type="match status" value="1"/>
</dbReference>
<evidence type="ECO:0000313" key="9">
    <source>
        <dbReference type="Proteomes" id="UP000481339"/>
    </source>
</evidence>
<comment type="caution">
    <text evidence="8">The sequence shown here is derived from an EMBL/GenBank/DDBJ whole genome shotgun (WGS) entry which is preliminary data.</text>
</comment>
<dbReference type="InterPro" id="IPR050962">
    <property type="entry name" value="Phosphate-bind_PstS"/>
</dbReference>
<comment type="similarity">
    <text evidence="1 4">Belongs to the PstS family.</text>
</comment>
<dbReference type="Pfam" id="PF12849">
    <property type="entry name" value="PBP_like_2"/>
    <property type="match status" value="1"/>
</dbReference>
<dbReference type="PIRSF" id="PIRSF002756">
    <property type="entry name" value="PstS"/>
    <property type="match status" value="1"/>
</dbReference>
<dbReference type="InterPro" id="IPR024370">
    <property type="entry name" value="PBP_domain"/>
</dbReference>
<dbReference type="NCBIfam" id="TIGR00975">
    <property type="entry name" value="3a0107s03"/>
    <property type="match status" value="1"/>
</dbReference>
<feature type="binding site" evidence="5">
    <location>
        <begin position="184"/>
        <end position="186"/>
    </location>
    <ligand>
        <name>phosphate</name>
        <dbReference type="ChEBI" id="CHEBI:43474"/>
    </ligand>
</feature>
<dbReference type="AlphaFoldDB" id="A0A7C8BV29"/>
<dbReference type="SUPFAM" id="SSF53850">
    <property type="entry name" value="Periplasmic binding protein-like II"/>
    <property type="match status" value="1"/>
</dbReference>
<feature type="chain" id="PRO_5038864090" description="Phosphate-binding protein" evidence="6">
    <location>
        <begin position="22"/>
        <end position="368"/>
    </location>
</feature>
<proteinExistence type="inferred from homology"/>
<protein>
    <recommendedName>
        <fullName evidence="4">Phosphate-binding protein</fullName>
    </recommendedName>
</protein>
<feature type="signal peptide" evidence="6">
    <location>
        <begin position="1"/>
        <end position="21"/>
    </location>
</feature>
<name>A0A7C8BV29_9MICO</name>
<evidence type="ECO:0000256" key="3">
    <source>
        <dbReference type="ARBA" id="ARBA00022592"/>
    </source>
</evidence>
<dbReference type="GO" id="GO:0035435">
    <property type="term" value="P:phosphate ion transmembrane transport"/>
    <property type="evidence" value="ECO:0007669"/>
    <property type="project" value="InterPro"/>
</dbReference>
<evidence type="ECO:0000256" key="2">
    <source>
        <dbReference type="ARBA" id="ARBA00022448"/>
    </source>
</evidence>
<evidence type="ECO:0000256" key="4">
    <source>
        <dbReference type="PIRNR" id="PIRNR002756"/>
    </source>
</evidence>
<dbReference type="CDD" id="cd13565">
    <property type="entry name" value="PBP2_PstS"/>
    <property type="match status" value="1"/>
</dbReference>
<dbReference type="GO" id="GO:0042301">
    <property type="term" value="F:phosphate ion binding"/>
    <property type="evidence" value="ECO:0007669"/>
    <property type="project" value="InterPro"/>
</dbReference>
<gene>
    <name evidence="8" type="primary">pstS</name>
    <name evidence="8" type="ORF">F8O02_00400</name>
</gene>